<comment type="caution">
    <text evidence="2">The sequence shown here is derived from an EMBL/GenBank/DDBJ whole genome shotgun (WGS) entry which is preliminary data.</text>
</comment>
<dbReference type="EMBL" id="JAFCJH010000037">
    <property type="protein sequence ID" value="MBR0799359.1"/>
    <property type="molecule type" value="Genomic_DNA"/>
</dbReference>
<organism evidence="2 3">
    <name type="scientific">Bradyrhizobium jicamae</name>
    <dbReference type="NCBI Taxonomy" id="280332"/>
    <lineage>
        <taxon>Bacteria</taxon>
        <taxon>Pseudomonadati</taxon>
        <taxon>Pseudomonadota</taxon>
        <taxon>Alphaproteobacteria</taxon>
        <taxon>Hyphomicrobiales</taxon>
        <taxon>Nitrobacteraceae</taxon>
        <taxon>Bradyrhizobium</taxon>
    </lineage>
</organism>
<keyword evidence="1" id="KW-0732">Signal</keyword>
<dbReference type="RefSeq" id="WP_212494206.1">
    <property type="nucleotide sequence ID" value="NZ_JAFCJH010000037.1"/>
</dbReference>
<evidence type="ECO:0000256" key="1">
    <source>
        <dbReference type="SAM" id="SignalP"/>
    </source>
</evidence>
<protein>
    <submittedName>
        <fullName evidence="2">Uncharacterized protein</fullName>
    </submittedName>
</protein>
<accession>A0ABS5FRW4</accession>
<sequence length="78" mass="8866">MTKLSCILAAAATLAIAAPTMASAQGIGVYVGHDHGYYGDRYDGPRVYYREHDRGWHHGWYHHDRDRGVVIRGHDWDD</sequence>
<evidence type="ECO:0000313" key="3">
    <source>
        <dbReference type="Proteomes" id="UP001315278"/>
    </source>
</evidence>
<evidence type="ECO:0000313" key="2">
    <source>
        <dbReference type="EMBL" id="MBR0799359.1"/>
    </source>
</evidence>
<dbReference type="Proteomes" id="UP001315278">
    <property type="component" value="Unassembled WGS sequence"/>
</dbReference>
<feature type="chain" id="PRO_5046386064" evidence="1">
    <location>
        <begin position="25"/>
        <end position="78"/>
    </location>
</feature>
<proteinExistence type="predicted"/>
<reference evidence="3" key="1">
    <citation type="journal article" date="2021" name="ISME J.">
        <title>Evolutionary origin and ecological implication of a unique nif island in free-living Bradyrhizobium lineages.</title>
        <authorList>
            <person name="Tao J."/>
        </authorList>
    </citation>
    <scope>NUCLEOTIDE SEQUENCE [LARGE SCALE GENOMIC DNA]</scope>
    <source>
        <strain evidence="3">SZCCT0434</strain>
    </source>
</reference>
<feature type="signal peptide" evidence="1">
    <location>
        <begin position="1"/>
        <end position="24"/>
    </location>
</feature>
<keyword evidence="3" id="KW-1185">Reference proteome</keyword>
<name>A0ABS5FRW4_9BRAD</name>
<gene>
    <name evidence="2" type="ORF">JQ615_28630</name>
</gene>